<sequence>METSLSMTIPNSTGGWTLQEAVNALKARGLTRLLEIDDIDDEFRGFVLDVRKGETPTTGGTLAAYYLVAIEALDDEYFAEDSTMTAHQYGARKAAITKVVFRKTATSGKPARPVAPVAVVEAAPVEAPAAVQWRDAAPAVEAPAPATFTTEDVTLTAFRNVLRPRAEFAEAVHGKGSTEHSVIMNIGFQMADELYGRGAIDDRKAFLRWLFLDA</sequence>
<reference evidence="1 2" key="1">
    <citation type="submission" date="2024-09" db="EMBL/GenBank/DDBJ databases">
        <authorList>
            <person name="Sun Q."/>
            <person name="Mori K."/>
        </authorList>
    </citation>
    <scope>NUCLEOTIDE SEQUENCE [LARGE SCALE GENOMIC DNA]</scope>
    <source>
        <strain evidence="1 2">JCM 3323</strain>
    </source>
</reference>
<gene>
    <name evidence="1" type="ORF">ACFFRN_20770</name>
</gene>
<dbReference type="RefSeq" id="WP_346128938.1">
    <property type="nucleotide sequence ID" value="NZ_BAAAXC010000015.1"/>
</dbReference>
<name>A0ABV5Q2R0_9ACTN</name>
<keyword evidence="2" id="KW-1185">Reference proteome</keyword>
<proteinExistence type="predicted"/>
<dbReference type="EMBL" id="JBHMCE010000006">
    <property type="protein sequence ID" value="MFB9529051.1"/>
    <property type="molecule type" value="Genomic_DNA"/>
</dbReference>
<comment type="caution">
    <text evidence="1">The sequence shown here is derived from an EMBL/GenBank/DDBJ whole genome shotgun (WGS) entry which is preliminary data.</text>
</comment>
<evidence type="ECO:0000313" key="1">
    <source>
        <dbReference type="EMBL" id="MFB9529051.1"/>
    </source>
</evidence>
<protein>
    <submittedName>
        <fullName evidence="1">Uncharacterized protein</fullName>
    </submittedName>
</protein>
<accession>A0ABV5Q2R0</accession>
<dbReference type="Proteomes" id="UP001589646">
    <property type="component" value="Unassembled WGS sequence"/>
</dbReference>
<evidence type="ECO:0000313" key="2">
    <source>
        <dbReference type="Proteomes" id="UP001589646"/>
    </source>
</evidence>
<organism evidence="1 2">
    <name type="scientific">Nonomuraea roseola</name>
    <dbReference type="NCBI Taxonomy" id="46179"/>
    <lineage>
        <taxon>Bacteria</taxon>
        <taxon>Bacillati</taxon>
        <taxon>Actinomycetota</taxon>
        <taxon>Actinomycetes</taxon>
        <taxon>Streptosporangiales</taxon>
        <taxon>Streptosporangiaceae</taxon>
        <taxon>Nonomuraea</taxon>
    </lineage>
</organism>